<keyword evidence="2" id="KW-1185">Reference proteome</keyword>
<name>A0A2T3L7X6_9GAMM</name>
<comment type="caution">
    <text evidence="1">The sequence shown here is derived from an EMBL/GenBank/DDBJ whole genome shotgun (WGS) entry which is preliminary data.</text>
</comment>
<protein>
    <recommendedName>
        <fullName evidence="3">SGNH/GDSL hydrolase family protein</fullName>
    </recommendedName>
</protein>
<gene>
    <name evidence="1" type="ORF">C9J47_13425</name>
</gene>
<sequence length="292" mass="34619">MLKEIIKKILPQKFVDQVIKYRNRKRKLFMDRDFLSYVKRKKIGFEKNLETMEILALRGSHADYGILTDHEKSLYNLGLTSTDIYFNYKLYEAYSQKMTNLNSVIFFYSVFTPGLSLIKISEKYRLVAYKKYFGVAYQEEGVLDCKLEAKILKECNKIKKINVREDYRGYENNHHFITDIPVEKRAKIHLRENIRKPDQLIWLEKLVESVTRDNRKLYIVIPPAQKAYVNSLPHKSELFLGAYNFQSENVCIMDFYDSPIFEDSDLGDYDHLNEKGAFKLTSEVLRRIENAR</sequence>
<accession>A0A2T3L7X6</accession>
<evidence type="ECO:0000313" key="2">
    <source>
        <dbReference type="Proteomes" id="UP000241803"/>
    </source>
</evidence>
<dbReference type="EMBL" id="PYOC01000004">
    <property type="protein sequence ID" value="PSV46787.1"/>
    <property type="molecule type" value="Genomic_DNA"/>
</dbReference>
<dbReference type="Proteomes" id="UP000241803">
    <property type="component" value="Unassembled WGS sequence"/>
</dbReference>
<evidence type="ECO:0000313" key="1">
    <source>
        <dbReference type="EMBL" id="PSV46787.1"/>
    </source>
</evidence>
<reference evidence="1 2" key="1">
    <citation type="submission" date="2018-03" db="EMBL/GenBank/DDBJ databases">
        <title>Whole genome sequencing of Histamine producing bacteria.</title>
        <authorList>
            <person name="Butler K."/>
        </authorList>
    </citation>
    <scope>NUCLEOTIDE SEQUENCE [LARGE SCALE GENOMIC DNA]</scope>
    <source>
        <strain evidence="1 2">ATCC 19614</strain>
    </source>
</reference>
<dbReference type="RefSeq" id="WP_107253991.1">
    <property type="nucleotide sequence ID" value="NZ_PYOC01000004.1"/>
</dbReference>
<organism evidence="1 2">
    <name type="scientific">Photobacterium indicum</name>
    <dbReference type="NCBI Taxonomy" id="81447"/>
    <lineage>
        <taxon>Bacteria</taxon>
        <taxon>Pseudomonadati</taxon>
        <taxon>Pseudomonadota</taxon>
        <taxon>Gammaproteobacteria</taxon>
        <taxon>Vibrionales</taxon>
        <taxon>Vibrionaceae</taxon>
        <taxon>Photobacterium</taxon>
    </lineage>
</organism>
<proteinExistence type="predicted"/>
<evidence type="ECO:0008006" key="3">
    <source>
        <dbReference type="Google" id="ProtNLM"/>
    </source>
</evidence>
<dbReference type="AlphaFoldDB" id="A0A2T3L7X6"/>